<keyword evidence="1" id="KW-0732">Signal</keyword>
<gene>
    <name evidence="3" type="ORF">LG35_02745</name>
</gene>
<feature type="chain" id="PRO_5046656586" description="Nitroreductase domain-containing protein" evidence="1">
    <location>
        <begin position="20"/>
        <end position="196"/>
    </location>
</feature>
<evidence type="ECO:0000256" key="1">
    <source>
        <dbReference type="SAM" id="SignalP"/>
    </source>
</evidence>
<evidence type="ECO:0000313" key="4">
    <source>
        <dbReference type="Proteomes" id="UP000030889"/>
    </source>
</evidence>
<sequence>MKRFVMTAVAVMAAVGAFALEPVKLNEPDLDRGGSLMRALADRRSVREYADRALSLQDMSDLLWAANGVNRPASGKRTAPSAMDRRDIQIYVLTDKGVYLYVPEQSLLQPVAEGDHRQDVRGNKPAVNLVLVAEDGSSRFADTDAGYVSQNIFLACTSLGLATVSCGSMDEPAFRKACRLNDRQRIILFHPVGYPR</sequence>
<dbReference type="InterPro" id="IPR000415">
    <property type="entry name" value="Nitroreductase-like"/>
</dbReference>
<dbReference type="InterPro" id="IPR052544">
    <property type="entry name" value="Bacteriocin_Proc_Enz"/>
</dbReference>
<organism evidence="3 4">
    <name type="scientific">Alistipes inops</name>
    <dbReference type="NCBI Taxonomy" id="1501391"/>
    <lineage>
        <taxon>Bacteria</taxon>
        <taxon>Pseudomonadati</taxon>
        <taxon>Bacteroidota</taxon>
        <taxon>Bacteroidia</taxon>
        <taxon>Bacteroidales</taxon>
        <taxon>Rikenellaceae</taxon>
        <taxon>Alistipes</taxon>
    </lineage>
</organism>
<evidence type="ECO:0000313" key="3">
    <source>
        <dbReference type="EMBL" id="KHE42531.1"/>
    </source>
</evidence>
<dbReference type="PANTHER" id="PTHR43745">
    <property type="entry name" value="NITROREDUCTASE MJ1384-RELATED"/>
    <property type="match status" value="1"/>
</dbReference>
<comment type="caution">
    <text evidence="3">The sequence shown here is derived from an EMBL/GenBank/DDBJ whole genome shotgun (WGS) entry which is preliminary data.</text>
</comment>
<dbReference type="CDD" id="cd02142">
    <property type="entry name" value="McbC_SagB-like_oxidoreductase"/>
    <property type="match status" value="1"/>
</dbReference>
<dbReference type="Proteomes" id="UP000030889">
    <property type="component" value="Unassembled WGS sequence"/>
</dbReference>
<accession>A0ABR4YJU8</accession>
<feature type="domain" description="Nitroreductase" evidence="2">
    <location>
        <begin position="41"/>
        <end position="194"/>
    </location>
</feature>
<dbReference type="Gene3D" id="3.40.109.10">
    <property type="entry name" value="NADH Oxidase"/>
    <property type="match status" value="1"/>
</dbReference>
<evidence type="ECO:0000259" key="2">
    <source>
        <dbReference type="Pfam" id="PF00881"/>
    </source>
</evidence>
<reference evidence="3 4" key="1">
    <citation type="submission" date="2014-09" db="EMBL/GenBank/DDBJ databases">
        <title>Alistipes sp. 627, sp. nov., a novel member of the family Rikenellaceae isolated from human faeces.</title>
        <authorList>
            <person name="Shkoporov A.N."/>
            <person name="Chaplin A.V."/>
            <person name="Motuzova O.V."/>
            <person name="Kafarskaia L.I."/>
            <person name="Khokhlova E.V."/>
            <person name="Efimov B.A."/>
        </authorList>
    </citation>
    <scope>NUCLEOTIDE SEQUENCE [LARGE SCALE GENOMIC DNA]</scope>
    <source>
        <strain evidence="3 4">627</strain>
    </source>
</reference>
<dbReference type="EMBL" id="JRGF01000003">
    <property type="protein sequence ID" value="KHE42531.1"/>
    <property type="molecule type" value="Genomic_DNA"/>
</dbReference>
<dbReference type="SUPFAM" id="SSF55469">
    <property type="entry name" value="FMN-dependent nitroreductase-like"/>
    <property type="match status" value="1"/>
</dbReference>
<proteinExistence type="predicted"/>
<name>A0ABR4YJU8_9BACT</name>
<dbReference type="PANTHER" id="PTHR43745:SF2">
    <property type="entry name" value="NITROREDUCTASE MJ1384-RELATED"/>
    <property type="match status" value="1"/>
</dbReference>
<dbReference type="RefSeq" id="WP_035472015.1">
    <property type="nucleotide sequence ID" value="NZ_JRGF01000003.1"/>
</dbReference>
<dbReference type="InterPro" id="IPR029479">
    <property type="entry name" value="Nitroreductase"/>
</dbReference>
<protein>
    <recommendedName>
        <fullName evidence="2">Nitroreductase domain-containing protein</fullName>
    </recommendedName>
</protein>
<feature type="signal peptide" evidence="1">
    <location>
        <begin position="1"/>
        <end position="19"/>
    </location>
</feature>
<keyword evidence="4" id="KW-1185">Reference proteome</keyword>
<dbReference type="Pfam" id="PF00881">
    <property type="entry name" value="Nitroreductase"/>
    <property type="match status" value="1"/>
</dbReference>